<dbReference type="Proteomes" id="UP001566132">
    <property type="component" value="Unassembled WGS sequence"/>
</dbReference>
<organism evidence="1 2">
    <name type="scientific">Hypothenemus hampei</name>
    <name type="common">Coffee berry borer</name>
    <dbReference type="NCBI Taxonomy" id="57062"/>
    <lineage>
        <taxon>Eukaryota</taxon>
        <taxon>Metazoa</taxon>
        <taxon>Ecdysozoa</taxon>
        <taxon>Arthropoda</taxon>
        <taxon>Hexapoda</taxon>
        <taxon>Insecta</taxon>
        <taxon>Pterygota</taxon>
        <taxon>Neoptera</taxon>
        <taxon>Endopterygota</taxon>
        <taxon>Coleoptera</taxon>
        <taxon>Polyphaga</taxon>
        <taxon>Cucujiformia</taxon>
        <taxon>Curculionidae</taxon>
        <taxon>Scolytinae</taxon>
        <taxon>Hypothenemus</taxon>
    </lineage>
</organism>
<comment type="caution">
    <text evidence="1">The sequence shown here is derived from an EMBL/GenBank/DDBJ whole genome shotgun (WGS) entry which is preliminary data.</text>
</comment>
<gene>
    <name evidence="1" type="ORF">ABEB36_013025</name>
</gene>
<evidence type="ECO:0000313" key="1">
    <source>
        <dbReference type="EMBL" id="KAL1490309.1"/>
    </source>
</evidence>
<name>A0ABD1E9A6_HYPHA</name>
<dbReference type="AlphaFoldDB" id="A0ABD1E9A6"/>
<dbReference type="EMBL" id="JBDJPC010000010">
    <property type="protein sequence ID" value="KAL1490309.1"/>
    <property type="molecule type" value="Genomic_DNA"/>
</dbReference>
<sequence>MNPPISKKFTNYTRSKIRTTLFINFEVNLKRQSSFSYYSLDARRGSASSKICKKDQRFRHLVRLLVSVAYLYSLVKTIDTIDSAIDSSPPLHVGAPRN</sequence>
<evidence type="ECO:0000313" key="2">
    <source>
        <dbReference type="Proteomes" id="UP001566132"/>
    </source>
</evidence>
<reference evidence="1 2" key="1">
    <citation type="submission" date="2024-05" db="EMBL/GenBank/DDBJ databases">
        <title>Genetic variation in Jamaican populations of the coffee berry borer (Hypothenemus hampei).</title>
        <authorList>
            <person name="Errbii M."/>
            <person name="Myrie A."/>
        </authorList>
    </citation>
    <scope>NUCLEOTIDE SEQUENCE [LARGE SCALE GENOMIC DNA]</scope>
    <source>
        <strain evidence="1">JA-Hopewell-2020-01-JO</strain>
        <tissue evidence="1">Whole body</tissue>
    </source>
</reference>
<keyword evidence="2" id="KW-1185">Reference proteome</keyword>
<proteinExistence type="predicted"/>
<accession>A0ABD1E9A6</accession>
<protein>
    <submittedName>
        <fullName evidence="1">Uncharacterized protein</fullName>
    </submittedName>
</protein>